<name>A0A7C1NCT9_UNCW3</name>
<dbReference type="AlphaFoldDB" id="A0A7C1NCT9"/>
<dbReference type="SUPFAM" id="SSF53335">
    <property type="entry name" value="S-adenosyl-L-methionine-dependent methyltransferases"/>
    <property type="match status" value="1"/>
</dbReference>
<evidence type="ECO:0000256" key="1">
    <source>
        <dbReference type="ARBA" id="ARBA00022679"/>
    </source>
</evidence>
<evidence type="ECO:0000313" key="3">
    <source>
        <dbReference type="EMBL" id="HEA87575.1"/>
    </source>
</evidence>
<dbReference type="CDD" id="cd02440">
    <property type="entry name" value="AdoMet_MTases"/>
    <property type="match status" value="1"/>
</dbReference>
<reference evidence="3" key="1">
    <citation type="journal article" date="2020" name="mSystems">
        <title>Genome- and Community-Level Interaction Insights into Carbon Utilization and Element Cycling Functions of Hydrothermarchaeota in Hydrothermal Sediment.</title>
        <authorList>
            <person name="Zhou Z."/>
            <person name="Liu Y."/>
            <person name="Xu W."/>
            <person name="Pan J."/>
            <person name="Luo Z.H."/>
            <person name="Li M."/>
        </authorList>
    </citation>
    <scope>NUCLEOTIDE SEQUENCE [LARGE SCALE GENOMIC DNA]</scope>
    <source>
        <strain evidence="3">SpSt-265</strain>
        <strain evidence="4">SpSt-465</strain>
    </source>
</reference>
<comment type="caution">
    <text evidence="3">The sequence shown here is derived from an EMBL/GenBank/DDBJ whole genome shotgun (WGS) entry which is preliminary data.</text>
</comment>
<evidence type="ECO:0000313" key="4">
    <source>
        <dbReference type="EMBL" id="HFJ53122.1"/>
    </source>
</evidence>
<proteinExistence type="predicted"/>
<dbReference type="EMBL" id="DSTU01000001">
    <property type="protein sequence ID" value="HFJ53122.1"/>
    <property type="molecule type" value="Genomic_DNA"/>
</dbReference>
<evidence type="ECO:0000259" key="2">
    <source>
        <dbReference type="Pfam" id="PF08241"/>
    </source>
</evidence>
<dbReference type="PANTHER" id="PTHR44068:SF11">
    <property type="entry name" value="GERANYL DIPHOSPHATE 2-C-METHYLTRANSFERASE"/>
    <property type="match status" value="1"/>
</dbReference>
<dbReference type="Gene3D" id="3.40.50.150">
    <property type="entry name" value="Vaccinia Virus protein VP39"/>
    <property type="match status" value="1"/>
</dbReference>
<accession>A0A7C1NCT9</accession>
<dbReference type="InterPro" id="IPR029063">
    <property type="entry name" value="SAM-dependent_MTases_sf"/>
</dbReference>
<gene>
    <name evidence="3" type="ORF">ENP94_06160</name>
    <name evidence="4" type="ORF">ENS16_00295</name>
</gene>
<feature type="domain" description="Methyltransferase type 11" evidence="2">
    <location>
        <begin position="73"/>
        <end position="167"/>
    </location>
</feature>
<protein>
    <submittedName>
        <fullName evidence="3">Class I SAM-dependent methyltransferase</fullName>
    </submittedName>
</protein>
<dbReference type="InterPro" id="IPR050447">
    <property type="entry name" value="Erg6_SMT_methyltransf"/>
</dbReference>
<sequence>MPKTYSEIENWILAEVNPVLSNSVDQTYERLVRIRARMPAIDVPQDLNREEDFSEEAVVRELALYFQGCEQVLDVGCGDGWPLLRLANHLPQVTGIDASTRRIAVATENARRLGLKNVTLKQMSATELAFGDNTFDGVVAVNVVEQTPEPYQVLREIYRVLKPGGRLKIYFEAGNDTEKGTTERVFLTETDISLGYHYVLRHHRPPWERNYLIEFTPTPEMKEEFRRLQELIDRLGPVPAQVPELGLEFLTRNRSGIKGGTWYEIEHFTSETMRDTVEELGFTDVRIVYSAGTLARRFQPQIAGQGLSPVQLQAVCQGLAVVSAEINAPSASGEPVVAVKPERG</sequence>
<organism evidence="3">
    <name type="scientific">candidate division WOR-3 bacterium</name>
    <dbReference type="NCBI Taxonomy" id="2052148"/>
    <lineage>
        <taxon>Bacteria</taxon>
        <taxon>Bacteria division WOR-3</taxon>
    </lineage>
</organism>
<dbReference type="EMBL" id="DSLG01000007">
    <property type="protein sequence ID" value="HEA87575.1"/>
    <property type="molecule type" value="Genomic_DNA"/>
</dbReference>
<dbReference type="InterPro" id="IPR013216">
    <property type="entry name" value="Methyltransf_11"/>
</dbReference>
<dbReference type="Pfam" id="PF08241">
    <property type="entry name" value="Methyltransf_11"/>
    <property type="match status" value="1"/>
</dbReference>
<keyword evidence="1 3" id="KW-0808">Transferase</keyword>
<dbReference type="GO" id="GO:0008757">
    <property type="term" value="F:S-adenosylmethionine-dependent methyltransferase activity"/>
    <property type="evidence" value="ECO:0007669"/>
    <property type="project" value="InterPro"/>
</dbReference>
<keyword evidence="3" id="KW-0489">Methyltransferase</keyword>
<dbReference type="GO" id="GO:0032259">
    <property type="term" value="P:methylation"/>
    <property type="evidence" value="ECO:0007669"/>
    <property type="project" value="UniProtKB-KW"/>
</dbReference>
<dbReference type="PANTHER" id="PTHR44068">
    <property type="entry name" value="ZGC:194242"/>
    <property type="match status" value="1"/>
</dbReference>